<protein>
    <submittedName>
        <fullName evidence="1">Uncharacterized protein</fullName>
    </submittedName>
</protein>
<name>A0ABD2MWH9_9CUCU</name>
<sequence>MNSIDDEVSHSNQTFLNIFDKWALVVARPITKSPAPWLAIEIRQSMKCMDEAKRKYKRTKGETYRNTYKTLRNSTTKLIRKAK</sequence>
<evidence type="ECO:0000313" key="1">
    <source>
        <dbReference type="EMBL" id="KAL3270764.1"/>
    </source>
</evidence>
<dbReference type="EMBL" id="JABFTP020000042">
    <property type="protein sequence ID" value="KAL3270764.1"/>
    <property type="molecule type" value="Genomic_DNA"/>
</dbReference>
<dbReference type="Proteomes" id="UP001516400">
    <property type="component" value="Unassembled WGS sequence"/>
</dbReference>
<proteinExistence type="predicted"/>
<evidence type="ECO:0000313" key="2">
    <source>
        <dbReference type="Proteomes" id="UP001516400"/>
    </source>
</evidence>
<organism evidence="1 2">
    <name type="scientific">Cryptolaemus montrouzieri</name>
    <dbReference type="NCBI Taxonomy" id="559131"/>
    <lineage>
        <taxon>Eukaryota</taxon>
        <taxon>Metazoa</taxon>
        <taxon>Ecdysozoa</taxon>
        <taxon>Arthropoda</taxon>
        <taxon>Hexapoda</taxon>
        <taxon>Insecta</taxon>
        <taxon>Pterygota</taxon>
        <taxon>Neoptera</taxon>
        <taxon>Endopterygota</taxon>
        <taxon>Coleoptera</taxon>
        <taxon>Polyphaga</taxon>
        <taxon>Cucujiformia</taxon>
        <taxon>Coccinelloidea</taxon>
        <taxon>Coccinellidae</taxon>
        <taxon>Scymninae</taxon>
        <taxon>Scymnini</taxon>
        <taxon>Cryptolaemus</taxon>
    </lineage>
</organism>
<dbReference type="AlphaFoldDB" id="A0ABD2MWH9"/>
<gene>
    <name evidence="1" type="ORF">HHI36_021290</name>
</gene>
<accession>A0ABD2MWH9</accession>
<feature type="non-terminal residue" evidence="1">
    <location>
        <position position="83"/>
    </location>
</feature>
<comment type="caution">
    <text evidence="1">The sequence shown here is derived from an EMBL/GenBank/DDBJ whole genome shotgun (WGS) entry which is preliminary data.</text>
</comment>
<keyword evidence="2" id="KW-1185">Reference proteome</keyword>
<reference evidence="1 2" key="1">
    <citation type="journal article" date="2021" name="BMC Biol.">
        <title>Horizontally acquired antibacterial genes associated with adaptive radiation of ladybird beetles.</title>
        <authorList>
            <person name="Li H.S."/>
            <person name="Tang X.F."/>
            <person name="Huang Y.H."/>
            <person name="Xu Z.Y."/>
            <person name="Chen M.L."/>
            <person name="Du X.Y."/>
            <person name="Qiu B.Y."/>
            <person name="Chen P.T."/>
            <person name="Zhang W."/>
            <person name="Slipinski A."/>
            <person name="Escalona H.E."/>
            <person name="Waterhouse R.M."/>
            <person name="Zwick A."/>
            <person name="Pang H."/>
        </authorList>
    </citation>
    <scope>NUCLEOTIDE SEQUENCE [LARGE SCALE GENOMIC DNA]</scope>
    <source>
        <strain evidence="1">SYSU2018</strain>
    </source>
</reference>